<feature type="transmembrane region" description="Helical" evidence="11">
    <location>
        <begin position="1162"/>
        <end position="1189"/>
    </location>
</feature>
<dbReference type="AlphaFoldDB" id="A0A9W3BFJ1"/>
<dbReference type="PANTHER" id="PTHR24248">
    <property type="entry name" value="ADRENERGIC RECEPTOR-RELATED G-PROTEIN COUPLED RECEPTOR"/>
    <property type="match status" value="1"/>
</dbReference>
<protein>
    <submittedName>
        <fullName evidence="14 15">Uncharacterized protein LOC106066659 isoform X1</fullName>
    </submittedName>
</protein>
<evidence type="ECO:0000313" key="15">
    <source>
        <dbReference type="RefSeq" id="XP_055898195.1"/>
    </source>
</evidence>
<feature type="transmembrane region" description="Helical" evidence="11">
    <location>
        <begin position="191"/>
        <end position="210"/>
    </location>
</feature>
<dbReference type="OrthoDB" id="6086446at2759"/>
<feature type="compositionally biased region" description="Basic and acidic residues" evidence="10">
    <location>
        <begin position="409"/>
        <end position="423"/>
    </location>
</feature>
<evidence type="ECO:0000256" key="10">
    <source>
        <dbReference type="SAM" id="MobiDB-lite"/>
    </source>
</evidence>
<dbReference type="GO" id="GO:0004993">
    <property type="term" value="F:G protein-coupled serotonin receptor activity"/>
    <property type="evidence" value="ECO:0007669"/>
    <property type="project" value="UniProtKB-ARBA"/>
</dbReference>
<feature type="region of interest" description="Disordered" evidence="10">
    <location>
        <begin position="1033"/>
        <end position="1052"/>
    </location>
</feature>
<evidence type="ECO:0000256" key="5">
    <source>
        <dbReference type="ARBA" id="ARBA00023040"/>
    </source>
</evidence>
<evidence type="ECO:0000256" key="9">
    <source>
        <dbReference type="ARBA" id="ARBA00023224"/>
    </source>
</evidence>
<evidence type="ECO:0000259" key="12">
    <source>
        <dbReference type="PROSITE" id="PS50262"/>
    </source>
</evidence>
<dbReference type="GO" id="GO:0071880">
    <property type="term" value="P:adenylate cyclase-activating adrenergic receptor signaling pathway"/>
    <property type="evidence" value="ECO:0007669"/>
    <property type="project" value="TreeGrafter"/>
</dbReference>
<dbReference type="RefSeq" id="XP_055898194.1">
    <property type="nucleotide sequence ID" value="XM_056042219.1"/>
</dbReference>
<evidence type="ECO:0000256" key="11">
    <source>
        <dbReference type="SAM" id="Phobius"/>
    </source>
</evidence>
<evidence type="ECO:0000256" key="8">
    <source>
        <dbReference type="ARBA" id="ARBA00023170"/>
    </source>
</evidence>
<keyword evidence="8" id="KW-0675">Receptor</keyword>
<evidence type="ECO:0000256" key="3">
    <source>
        <dbReference type="ARBA" id="ARBA00022692"/>
    </source>
</evidence>
<keyword evidence="6 11" id="KW-0472">Membrane</keyword>
<dbReference type="GO" id="GO:0043410">
    <property type="term" value="P:positive regulation of MAPK cascade"/>
    <property type="evidence" value="ECO:0007669"/>
    <property type="project" value="TreeGrafter"/>
</dbReference>
<dbReference type="InterPro" id="IPR000276">
    <property type="entry name" value="GPCR_Rhodpsn"/>
</dbReference>
<dbReference type="Proteomes" id="UP001165740">
    <property type="component" value="Chromosome 9"/>
</dbReference>
<feature type="compositionally biased region" description="Low complexity" evidence="10">
    <location>
        <begin position="1033"/>
        <end position="1047"/>
    </location>
</feature>
<dbReference type="GeneID" id="106066659"/>
<feature type="transmembrane region" description="Helical" evidence="11">
    <location>
        <begin position="30"/>
        <end position="53"/>
    </location>
</feature>
<evidence type="ECO:0000256" key="2">
    <source>
        <dbReference type="ARBA" id="ARBA00022475"/>
    </source>
</evidence>
<sequence length="1242" mass="139077">MAEVNSTTHNATDGMLRKGQFDVHSVHPRAAYSALVILTFSVLGNGLVVAAFIRDRRLRVVFNTFVVTLAIADIVMSVVLISEVVGISVNQMFLTDSTILCRFFSILVNAIPTEQLIITHMMCNDRHKAFLRRLAYSQLRQLYSEPLRLAVTWAFSFTASCLITDIVIVLHHGKFTLCYIQERPLYVSQMAFVHAFLLLLLLLSLIYVIVDFRKHKLKKTYSLGLTPDLEPTLGGYIDNKTSSQCLIPRSPVPIYRDEDIPTSPDRTYQPKVLKEDTINSGDCKSPKDVKKLRAANSSYDMSPPTFLAMPYANTVQLEVVQENTTDPYVQHIGSHRTHYKILEIQNNSDGVLPIVSENGRPNLAASARASRTEKRLGARRSGVFDRCKSETRRSVRILDAYAEKNAGAKRIESETKGSEKLEVEASSNSQDEWSHSSCSFSEEEPTDIPMPRFKPRTDSLYTLRSCMSITEEATNLDATNSLELTANADDLEAVDKEFKNASGLYLTFLDSCGTTLDNNQSIDTTKPDAKRQNIFKPFDSSKSFDQLPILQNASSEVITELEGLTSCNVKGTSCSQLPTKLRKLTEDKMEANSILWDAGNRCNNYFGTQSELKPTSSSADVSFELSTMHNEDRVATQDTFEHAKSNITTLLPTSETEVPGNKVVDVQHRSSSNMPIDIDVATRDWITFYNIRQTPEERLDDSAGSLPSCSTTSQIYVNSAEVELNKAEKVSKISDGQKLCLTDIFKVDDNQTASKILNPDSESKIKASGDNVRGWSQVSWMHESQTDDNVSVQIAHDPDDNVSVQIAHDPDDNVSVQIAHDPTFDQEEIFASSEDKNMATKIMSSSSDGILVSVSKNTPDSFAKTTSVTSQCQIVDRGENPFVMINPDSKLKHDGPLVECSYKFSEEPSEKCIYKVNRKPRNEDCKLKTRLSEDSVLEDAGKELSENNADLLDELGKKVSPQVNISEAPEKNEVKLTPLQLLESLSISKRAYLAEIGLYHDILMGHVTLDPSLIQPDPCPQCPYCQDKEKSMSSESLSEISSSEASSMADFSTGTTDKLARRSLLYESQRTKWKLLADASSNNTMLRDDWQPSSSPYYSKETAGIDSWCTASSRCPVFAIDMPDHFRIRRSTGYSNWTPALKKAKKLLSFEMVKSYDPELSILVSLLLVIVLQLMCWLPITCLYIYYNISHFPGSMGAPEMHYILLWCTRMALQPIVYAYYSRGFRMNFIYFLSCSFYNSTK</sequence>
<keyword evidence="2" id="KW-1003">Cell membrane</keyword>
<dbReference type="RefSeq" id="XP_055898195.1">
    <property type="nucleotide sequence ID" value="XM_056042220.1"/>
</dbReference>
<evidence type="ECO:0000256" key="4">
    <source>
        <dbReference type="ARBA" id="ARBA00022989"/>
    </source>
</evidence>
<dbReference type="PRINTS" id="PR00237">
    <property type="entry name" value="GPCRRHODOPSN"/>
</dbReference>
<feature type="compositionally biased region" description="Polar residues" evidence="10">
    <location>
        <begin position="425"/>
        <end position="440"/>
    </location>
</feature>
<dbReference type="Gene3D" id="1.20.1070.10">
    <property type="entry name" value="Rhodopsin 7-helix transmembrane proteins"/>
    <property type="match status" value="2"/>
</dbReference>
<comment type="subcellular location">
    <subcellularLocation>
        <location evidence="1">Cell membrane</location>
        <topology evidence="1">Multi-pass membrane protein</topology>
    </subcellularLocation>
</comment>
<evidence type="ECO:0000313" key="13">
    <source>
        <dbReference type="Proteomes" id="UP001165740"/>
    </source>
</evidence>
<dbReference type="GO" id="GO:0005886">
    <property type="term" value="C:plasma membrane"/>
    <property type="evidence" value="ECO:0007669"/>
    <property type="project" value="UniProtKB-SubCell"/>
</dbReference>
<dbReference type="PROSITE" id="PS50262">
    <property type="entry name" value="G_PROTEIN_RECEP_F1_2"/>
    <property type="match status" value="1"/>
</dbReference>
<dbReference type="InterPro" id="IPR017452">
    <property type="entry name" value="GPCR_Rhodpsn_7TM"/>
</dbReference>
<keyword evidence="4 11" id="KW-1133">Transmembrane helix</keyword>
<keyword evidence="7" id="KW-1015">Disulfide bond</keyword>
<evidence type="ECO:0000313" key="14">
    <source>
        <dbReference type="RefSeq" id="XP_055898194.1"/>
    </source>
</evidence>
<gene>
    <name evidence="14 15" type="primary">LOC106066659</name>
</gene>
<dbReference type="SUPFAM" id="SSF81321">
    <property type="entry name" value="Family A G protein-coupled receptor-like"/>
    <property type="match status" value="2"/>
</dbReference>
<feature type="domain" description="G-protein coupled receptors family 1 profile" evidence="12">
    <location>
        <begin position="44"/>
        <end position="210"/>
    </location>
</feature>
<keyword evidence="3 11" id="KW-0812">Transmembrane</keyword>
<keyword evidence="5" id="KW-0297">G-protein coupled receptor</keyword>
<evidence type="ECO:0000256" key="1">
    <source>
        <dbReference type="ARBA" id="ARBA00004651"/>
    </source>
</evidence>
<feature type="transmembrane region" description="Helical" evidence="11">
    <location>
        <begin position="60"/>
        <end position="82"/>
    </location>
</feature>
<accession>A0A9W3BFJ1</accession>
<feature type="transmembrane region" description="Helical" evidence="11">
    <location>
        <begin position="149"/>
        <end position="171"/>
    </location>
</feature>
<proteinExistence type="predicted"/>
<dbReference type="Pfam" id="PF00001">
    <property type="entry name" value="7tm_1"/>
    <property type="match status" value="1"/>
</dbReference>
<dbReference type="PANTHER" id="PTHR24248:SF199">
    <property type="entry name" value="IP13425P-RELATED"/>
    <property type="match status" value="1"/>
</dbReference>
<organism evidence="13 14">
    <name type="scientific">Biomphalaria glabrata</name>
    <name type="common">Bloodfluke planorb</name>
    <name type="synonym">Freshwater snail</name>
    <dbReference type="NCBI Taxonomy" id="6526"/>
    <lineage>
        <taxon>Eukaryota</taxon>
        <taxon>Metazoa</taxon>
        <taxon>Spiralia</taxon>
        <taxon>Lophotrochozoa</taxon>
        <taxon>Mollusca</taxon>
        <taxon>Gastropoda</taxon>
        <taxon>Heterobranchia</taxon>
        <taxon>Euthyneura</taxon>
        <taxon>Panpulmonata</taxon>
        <taxon>Hygrophila</taxon>
        <taxon>Lymnaeoidea</taxon>
        <taxon>Planorbidae</taxon>
        <taxon>Biomphalaria</taxon>
    </lineage>
</organism>
<feature type="region of interest" description="Disordered" evidence="10">
    <location>
        <begin position="406"/>
        <end position="454"/>
    </location>
</feature>
<reference evidence="14 15" key="1">
    <citation type="submission" date="2025-04" db="UniProtKB">
        <authorList>
            <consortium name="RefSeq"/>
        </authorList>
    </citation>
    <scope>IDENTIFICATION</scope>
</reference>
<keyword evidence="13" id="KW-1185">Reference proteome</keyword>
<evidence type="ECO:0000256" key="7">
    <source>
        <dbReference type="ARBA" id="ARBA00023157"/>
    </source>
</evidence>
<keyword evidence="9" id="KW-0807">Transducer</keyword>
<evidence type="ECO:0000256" key="6">
    <source>
        <dbReference type="ARBA" id="ARBA00023136"/>
    </source>
</evidence>
<name>A0A9W3BFJ1_BIOGL</name>